<keyword evidence="4" id="KW-0479">Metal-binding</keyword>
<keyword evidence="4" id="KW-0501">Molybdenum cofactor biosynthesis</keyword>
<dbReference type="SUPFAM" id="SSF63867">
    <property type="entry name" value="MoeA C-terminal domain-like"/>
    <property type="match status" value="1"/>
</dbReference>
<evidence type="ECO:0000256" key="3">
    <source>
        <dbReference type="ARBA" id="ARBA00047317"/>
    </source>
</evidence>
<comment type="similarity">
    <text evidence="2 4">Belongs to the MoeA family.</text>
</comment>
<comment type="function">
    <text evidence="1 4">Catalyzes the insertion of molybdate into adenylated molybdopterin with the concomitant release of AMP.</text>
</comment>
<name>A0ABT7PBM5_9BACT</name>
<dbReference type="CDD" id="cd00887">
    <property type="entry name" value="MoeA"/>
    <property type="match status" value="1"/>
</dbReference>
<proteinExistence type="inferred from homology"/>
<evidence type="ECO:0000313" key="6">
    <source>
        <dbReference type="EMBL" id="MDM4013851.1"/>
    </source>
</evidence>
<comment type="catalytic activity">
    <reaction evidence="3">
        <text>adenylyl-molybdopterin + molybdate = Mo-molybdopterin + AMP + H(+)</text>
        <dbReference type="Rhea" id="RHEA:35047"/>
        <dbReference type="ChEBI" id="CHEBI:15378"/>
        <dbReference type="ChEBI" id="CHEBI:36264"/>
        <dbReference type="ChEBI" id="CHEBI:62727"/>
        <dbReference type="ChEBI" id="CHEBI:71302"/>
        <dbReference type="ChEBI" id="CHEBI:456215"/>
        <dbReference type="EC" id="2.10.1.1"/>
    </reaction>
</comment>
<dbReference type="InterPro" id="IPR005110">
    <property type="entry name" value="MoeA_linker/N"/>
</dbReference>
<dbReference type="InterPro" id="IPR036688">
    <property type="entry name" value="MoeA_C_domain_IV_sf"/>
</dbReference>
<dbReference type="PANTHER" id="PTHR10192">
    <property type="entry name" value="MOLYBDOPTERIN BIOSYNTHESIS PROTEIN"/>
    <property type="match status" value="1"/>
</dbReference>
<evidence type="ECO:0000256" key="2">
    <source>
        <dbReference type="ARBA" id="ARBA00010763"/>
    </source>
</evidence>
<protein>
    <recommendedName>
        <fullName evidence="4">Molybdopterin molybdenumtransferase</fullName>
        <ecNumber evidence="4">2.10.1.1</ecNumber>
    </recommendedName>
</protein>
<comment type="pathway">
    <text evidence="4">Cofactor biosynthesis; molybdopterin biosynthesis.</text>
</comment>
<feature type="domain" description="MoaB/Mog" evidence="5">
    <location>
        <begin position="182"/>
        <end position="323"/>
    </location>
</feature>
<organism evidence="6 7">
    <name type="scientific">Roseiconus lacunae</name>
    <dbReference type="NCBI Taxonomy" id="2605694"/>
    <lineage>
        <taxon>Bacteria</taxon>
        <taxon>Pseudomonadati</taxon>
        <taxon>Planctomycetota</taxon>
        <taxon>Planctomycetia</taxon>
        <taxon>Pirellulales</taxon>
        <taxon>Pirellulaceae</taxon>
        <taxon>Roseiconus</taxon>
    </lineage>
</organism>
<gene>
    <name evidence="6" type="ORF">QTN89_00310</name>
</gene>
<dbReference type="PANTHER" id="PTHR10192:SF5">
    <property type="entry name" value="GEPHYRIN"/>
    <property type="match status" value="1"/>
</dbReference>
<comment type="caution">
    <text evidence="6">The sequence shown here is derived from an EMBL/GenBank/DDBJ whole genome shotgun (WGS) entry which is preliminary data.</text>
</comment>
<dbReference type="EMBL" id="JASZZN010000001">
    <property type="protein sequence ID" value="MDM4013851.1"/>
    <property type="molecule type" value="Genomic_DNA"/>
</dbReference>
<dbReference type="SMART" id="SM00852">
    <property type="entry name" value="MoCF_biosynth"/>
    <property type="match status" value="1"/>
</dbReference>
<dbReference type="EC" id="2.10.1.1" evidence="4"/>
<dbReference type="Gene3D" id="2.170.190.11">
    <property type="entry name" value="Molybdopterin biosynthesis moea protein, domain 3"/>
    <property type="match status" value="1"/>
</dbReference>
<reference evidence="6 7" key="1">
    <citation type="submission" date="2023-06" db="EMBL/GenBank/DDBJ databases">
        <title>Roseiconus lacunae JC819 isolated from Gulf of Mannar region, Tamil Nadu.</title>
        <authorList>
            <person name="Pk S."/>
            <person name="Ch S."/>
            <person name="Ch V.R."/>
        </authorList>
    </citation>
    <scope>NUCLEOTIDE SEQUENCE [LARGE SCALE GENOMIC DNA]</scope>
    <source>
        <strain evidence="6 7">JC819</strain>
    </source>
</reference>
<dbReference type="InterPro" id="IPR036425">
    <property type="entry name" value="MoaB/Mog-like_dom_sf"/>
</dbReference>
<sequence>MNDPFAFSDPESALLAISDDLSVVTETETTDDPLGRVLARPVLADRDSPAADVSAMDGYGIRLEDLNDDRDLPVSGQCPPGAAPPEMKPGHVIRIFTGAVIPDGCEAVIKREDTVESTDSIRILAATIESTVAGSHIRRAGENAAAGDAVLDAGRLISPAVTASLANFGVTAPEVFRKIRVAILTTGDEVVAPEATSLDPWQLRNSNSVALRSIVSQQAFVQVVTHQHVIDDRQSLSAAVAQALLAADVVLMTGGVSKGDYDYVPDVIAEAGAEIRFHGLPIRPGKPILGAVGPAGGLILALPGNPVSATINCHRFAIPLIHKMAGRQHWMRQPALVTLDAPLRKTIPLHAMLLARITGPGMATLVESKGSGDLVAMAKSDGYVCVSPQEDSPGPWPMFRW</sequence>
<comment type="cofactor">
    <cofactor evidence="4">
        <name>Mg(2+)</name>
        <dbReference type="ChEBI" id="CHEBI:18420"/>
    </cofactor>
</comment>
<dbReference type="SUPFAM" id="SSF63882">
    <property type="entry name" value="MoeA N-terminal region -like"/>
    <property type="match status" value="1"/>
</dbReference>
<dbReference type="InterPro" id="IPR001453">
    <property type="entry name" value="MoaB/Mog_dom"/>
</dbReference>
<dbReference type="SUPFAM" id="SSF53218">
    <property type="entry name" value="Molybdenum cofactor biosynthesis proteins"/>
    <property type="match status" value="1"/>
</dbReference>
<dbReference type="Pfam" id="PF03453">
    <property type="entry name" value="MoeA_N"/>
    <property type="match status" value="1"/>
</dbReference>
<dbReference type="NCBIfam" id="TIGR00177">
    <property type="entry name" value="molyb_syn"/>
    <property type="match status" value="1"/>
</dbReference>
<accession>A0ABT7PBM5</accession>
<dbReference type="InterPro" id="IPR036135">
    <property type="entry name" value="MoeA_linker/N_sf"/>
</dbReference>
<dbReference type="Proteomes" id="UP001239462">
    <property type="component" value="Unassembled WGS sequence"/>
</dbReference>
<evidence type="ECO:0000256" key="4">
    <source>
        <dbReference type="RuleBase" id="RU365090"/>
    </source>
</evidence>
<keyword evidence="4" id="KW-0808">Transferase</keyword>
<dbReference type="Gene3D" id="2.40.340.10">
    <property type="entry name" value="MoeA, C-terminal, domain IV"/>
    <property type="match status" value="1"/>
</dbReference>
<evidence type="ECO:0000313" key="7">
    <source>
        <dbReference type="Proteomes" id="UP001239462"/>
    </source>
</evidence>
<dbReference type="Pfam" id="PF00994">
    <property type="entry name" value="MoCF_biosynth"/>
    <property type="match status" value="1"/>
</dbReference>
<dbReference type="Gene3D" id="3.90.105.10">
    <property type="entry name" value="Molybdopterin biosynthesis moea protein, domain 2"/>
    <property type="match status" value="1"/>
</dbReference>
<dbReference type="Gene3D" id="3.40.980.10">
    <property type="entry name" value="MoaB/Mog-like domain"/>
    <property type="match status" value="1"/>
</dbReference>
<keyword evidence="4" id="KW-0500">Molybdenum</keyword>
<dbReference type="RefSeq" id="WP_289161551.1">
    <property type="nucleotide sequence ID" value="NZ_JASZZN010000001.1"/>
</dbReference>
<evidence type="ECO:0000259" key="5">
    <source>
        <dbReference type="SMART" id="SM00852"/>
    </source>
</evidence>
<evidence type="ECO:0000256" key="1">
    <source>
        <dbReference type="ARBA" id="ARBA00002901"/>
    </source>
</evidence>
<keyword evidence="7" id="KW-1185">Reference proteome</keyword>
<dbReference type="InterPro" id="IPR038987">
    <property type="entry name" value="MoeA-like"/>
</dbReference>
<keyword evidence="4" id="KW-0460">Magnesium</keyword>